<keyword evidence="4" id="KW-1185">Reference proteome</keyword>
<dbReference type="PANTHER" id="PTHR46470">
    <property type="entry name" value="N-ACYLNEURAMINATE-9-PHOSPHATASE"/>
    <property type="match status" value="1"/>
</dbReference>
<dbReference type="InterPro" id="IPR036412">
    <property type="entry name" value="HAD-like_sf"/>
</dbReference>
<reference evidence="4" key="1">
    <citation type="journal article" date="2019" name="Int. J. Syst. Evol. Microbiol.">
        <title>The Global Catalogue of Microorganisms (GCM) 10K type strain sequencing project: providing services to taxonomists for standard genome sequencing and annotation.</title>
        <authorList>
            <consortium name="The Broad Institute Genomics Platform"/>
            <consortium name="The Broad Institute Genome Sequencing Center for Infectious Disease"/>
            <person name="Wu L."/>
            <person name="Ma J."/>
        </authorList>
    </citation>
    <scope>NUCLEOTIDE SEQUENCE [LARGE SCALE GENOMIC DNA]</scope>
    <source>
        <strain evidence="4">JCM 15614</strain>
    </source>
</reference>
<accession>A0ABP6NNN3</accession>
<comment type="caution">
    <text evidence="3">The sequence shown here is derived from an EMBL/GenBank/DDBJ whole genome shotgun (WGS) entry which is preliminary data.</text>
</comment>
<dbReference type="InterPro" id="IPR051400">
    <property type="entry name" value="HAD-like_hydrolase"/>
</dbReference>
<evidence type="ECO:0000256" key="2">
    <source>
        <dbReference type="ARBA" id="ARBA00022842"/>
    </source>
</evidence>
<gene>
    <name evidence="3" type="ORF">GCM10010531_01510</name>
</gene>
<dbReference type="EMBL" id="BAAAVV010000001">
    <property type="protein sequence ID" value="GAA3154165.1"/>
    <property type="molecule type" value="Genomic_DNA"/>
</dbReference>
<organism evidence="3 4">
    <name type="scientific">Blastococcus jejuensis</name>
    <dbReference type="NCBI Taxonomy" id="351224"/>
    <lineage>
        <taxon>Bacteria</taxon>
        <taxon>Bacillati</taxon>
        <taxon>Actinomycetota</taxon>
        <taxon>Actinomycetes</taxon>
        <taxon>Geodermatophilales</taxon>
        <taxon>Geodermatophilaceae</taxon>
        <taxon>Blastococcus</taxon>
    </lineage>
</organism>
<keyword evidence="1" id="KW-0378">Hydrolase</keyword>
<proteinExistence type="predicted"/>
<dbReference type="Gene3D" id="3.40.50.1000">
    <property type="entry name" value="HAD superfamily/HAD-like"/>
    <property type="match status" value="1"/>
</dbReference>
<dbReference type="Proteomes" id="UP001499924">
    <property type="component" value="Unassembled WGS sequence"/>
</dbReference>
<dbReference type="Pfam" id="PF00702">
    <property type="entry name" value="Hydrolase"/>
    <property type="match status" value="1"/>
</dbReference>
<evidence type="ECO:0008006" key="5">
    <source>
        <dbReference type="Google" id="ProtNLM"/>
    </source>
</evidence>
<name>A0ABP6NNN3_9ACTN</name>
<evidence type="ECO:0000256" key="1">
    <source>
        <dbReference type="ARBA" id="ARBA00022801"/>
    </source>
</evidence>
<evidence type="ECO:0000313" key="4">
    <source>
        <dbReference type="Proteomes" id="UP001499924"/>
    </source>
</evidence>
<keyword evidence="2" id="KW-0460">Magnesium</keyword>
<sequence length="234" mass="26145">MVVFDLDDTLYEYAPCDAAGKAALFRFAAEELGVMSPAFEQAYAQARVNVKKRLGPTASSHSRLLYCHEAMELVGLRSEPHVALVMEQEYWRNYMLAMELRPGVGDLLQTLRFNDVVTAIVTDLTAQIQFRKLYHLDIAKLIDHVVCSEETALEKASLQPFELLASRVAPDALDCVWFVGDQDFDAPVDALVEKGVIRDGFGFVHGATGQERVQHWNSVREVEDLLERSAGRAA</sequence>
<dbReference type="SUPFAM" id="SSF56784">
    <property type="entry name" value="HAD-like"/>
    <property type="match status" value="1"/>
</dbReference>
<dbReference type="InterPro" id="IPR023214">
    <property type="entry name" value="HAD_sf"/>
</dbReference>
<protein>
    <recommendedName>
        <fullName evidence="5">Hydrolase of the HAD superfamily</fullName>
    </recommendedName>
</protein>
<dbReference type="Gene3D" id="1.20.120.1600">
    <property type="match status" value="1"/>
</dbReference>
<evidence type="ECO:0000313" key="3">
    <source>
        <dbReference type="EMBL" id="GAA3154165.1"/>
    </source>
</evidence>